<protein>
    <recommendedName>
        <fullName evidence="1">E2 ubiquitin-conjugating enzyme</fullName>
        <ecNumber evidence="1">2.3.2.23</ecNumber>
    </recommendedName>
</protein>
<evidence type="ECO:0000313" key="10">
    <source>
        <dbReference type="Proteomes" id="UP001182556"/>
    </source>
</evidence>
<dbReference type="SMART" id="SM00212">
    <property type="entry name" value="UBCc"/>
    <property type="match status" value="1"/>
</dbReference>
<dbReference type="InterPro" id="IPR023313">
    <property type="entry name" value="UBQ-conjugating_AS"/>
</dbReference>
<dbReference type="CDD" id="cd23815">
    <property type="entry name" value="UBCc_SpUBC14-like"/>
    <property type="match status" value="1"/>
</dbReference>
<dbReference type="InterPro" id="IPR000608">
    <property type="entry name" value="UBC"/>
</dbReference>
<evidence type="ECO:0000256" key="2">
    <source>
        <dbReference type="ARBA" id="ARBA00022679"/>
    </source>
</evidence>
<keyword evidence="4 7" id="KW-0833">Ubl conjugation pathway</keyword>
<evidence type="ECO:0000259" key="8">
    <source>
        <dbReference type="PROSITE" id="PS50127"/>
    </source>
</evidence>
<name>A0AAD9L6G0_PAPLA</name>
<accession>A0AAD9L6G0</accession>
<keyword evidence="2" id="KW-0808">Transferase</keyword>
<organism evidence="9 10">
    <name type="scientific">Papiliotrema laurentii</name>
    <name type="common">Cryptococcus laurentii</name>
    <dbReference type="NCBI Taxonomy" id="5418"/>
    <lineage>
        <taxon>Eukaryota</taxon>
        <taxon>Fungi</taxon>
        <taxon>Dikarya</taxon>
        <taxon>Basidiomycota</taxon>
        <taxon>Agaricomycotina</taxon>
        <taxon>Tremellomycetes</taxon>
        <taxon>Tremellales</taxon>
        <taxon>Rhynchogastremaceae</taxon>
        <taxon>Papiliotrema</taxon>
    </lineage>
</organism>
<dbReference type="GO" id="GO:0061631">
    <property type="term" value="F:ubiquitin conjugating enzyme activity"/>
    <property type="evidence" value="ECO:0007669"/>
    <property type="project" value="UniProtKB-EC"/>
</dbReference>
<feature type="domain" description="UBC core" evidence="8">
    <location>
        <begin position="4"/>
        <end position="151"/>
    </location>
</feature>
<dbReference type="Pfam" id="PF00179">
    <property type="entry name" value="UQ_con"/>
    <property type="match status" value="1"/>
</dbReference>
<keyword evidence="3 7" id="KW-0547">Nucleotide-binding</keyword>
<evidence type="ECO:0000256" key="7">
    <source>
        <dbReference type="RuleBase" id="RU362109"/>
    </source>
</evidence>
<evidence type="ECO:0000256" key="6">
    <source>
        <dbReference type="PROSITE-ProRule" id="PRU10133"/>
    </source>
</evidence>
<proteinExistence type="inferred from homology"/>
<sequence>MANVTTRRIQKELGELMSQPLDNITVIPNEANVRSWQVIMHGPPGSPFAGGKFKLNTDFTLEFPFKPPTIKFTTKMYHPNIDSDGNLCLGILKVDQWKPSTKMSSVFMSIYDLLESPNPDDPLVSSIADQYRQDRAAFDKKAAEYTSKYAS</sequence>
<dbReference type="SUPFAM" id="SSF54495">
    <property type="entry name" value="UBC-like"/>
    <property type="match status" value="1"/>
</dbReference>
<comment type="similarity">
    <text evidence="7">Belongs to the ubiquitin-conjugating enzyme family.</text>
</comment>
<evidence type="ECO:0000313" key="9">
    <source>
        <dbReference type="EMBL" id="KAK1925370.1"/>
    </source>
</evidence>
<dbReference type="FunFam" id="3.10.110.10:FF:000060">
    <property type="entry name" value="Ubiquitin conjugating enzyme (UbcB)"/>
    <property type="match status" value="1"/>
</dbReference>
<dbReference type="Gene3D" id="3.10.110.10">
    <property type="entry name" value="Ubiquitin Conjugating Enzyme"/>
    <property type="match status" value="1"/>
</dbReference>
<dbReference type="AlphaFoldDB" id="A0AAD9L6G0"/>
<dbReference type="InterPro" id="IPR050113">
    <property type="entry name" value="Ub_conjugating_enzyme"/>
</dbReference>
<dbReference type="GO" id="GO:0005524">
    <property type="term" value="F:ATP binding"/>
    <property type="evidence" value="ECO:0007669"/>
    <property type="project" value="UniProtKB-UniRule"/>
</dbReference>
<evidence type="ECO:0000256" key="5">
    <source>
        <dbReference type="ARBA" id="ARBA00022840"/>
    </source>
</evidence>
<evidence type="ECO:0000256" key="3">
    <source>
        <dbReference type="ARBA" id="ARBA00022741"/>
    </source>
</evidence>
<dbReference type="EMBL" id="JAODAN010000003">
    <property type="protein sequence ID" value="KAK1925370.1"/>
    <property type="molecule type" value="Genomic_DNA"/>
</dbReference>
<dbReference type="EC" id="2.3.2.23" evidence="1"/>
<reference evidence="9" key="1">
    <citation type="submission" date="2023-02" db="EMBL/GenBank/DDBJ databases">
        <title>Identification and recombinant expression of a fungal hydrolase from Papiliotrema laurentii that hydrolyzes apple cutin and clears colloidal polyester polyurethane.</title>
        <authorList>
            <consortium name="DOE Joint Genome Institute"/>
            <person name="Roman V.A."/>
            <person name="Bojanowski C."/>
            <person name="Crable B.R."/>
            <person name="Wagner D.N."/>
            <person name="Hung C.S."/>
            <person name="Nadeau L.J."/>
            <person name="Schratz L."/>
            <person name="Haridas S."/>
            <person name="Pangilinan J."/>
            <person name="Lipzen A."/>
            <person name="Na H."/>
            <person name="Yan M."/>
            <person name="Ng V."/>
            <person name="Grigoriev I.V."/>
            <person name="Spatafora J.W."/>
            <person name="Barlow D."/>
            <person name="Biffinger J."/>
            <person name="Kelley-Loughnane N."/>
            <person name="Varaljay V.A."/>
            <person name="Crookes-Goodson W.J."/>
        </authorList>
    </citation>
    <scope>NUCLEOTIDE SEQUENCE</scope>
    <source>
        <strain evidence="9">5307AH</strain>
    </source>
</reference>
<dbReference type="PROSITE" id="PS50127">
    <property type="entry name" value="UBC_2"/>
    <property type="match status" value="1"/>
</dbReference>
<keyword evidence="5 7" id="KW-0067">ATP-binding</keyword>
<evidence type="ECO:0000256" key="4">
    <source>
        <dbReference type="ARBA" id="ARBA00022786"/>
    </source>
</evidence>
<feature type="active site" description="Glycyl thioester intermediate" evidence="6">
    <location>
        <position position="88"/>
    </location>
</feature>
<gene>
    <name evidence="9" type="ORF">DB88DRAFT_483720</name>
</gene>
<evidence type="ECO:0000256" key="1">
    <source>
        <dbReference type="ARBA" id="ARBA00012486"/>
    </source>
</evidence>
<keyword evidence="10" id="KW-1185">Reference proteome</keyword>
<dbReference type="InterPro" id="IPR016135">
    <property type="entry name" value="UBQ-conjugating_enzyme/RWD"/>
</dbReference>
<dbReference type="PANTHER" id="PTHR24067">
    <property type="entry name" value="UBIQUITIN-CONJUGATING ENZYME E2"/>
    <property type="match status" value="1"/>
</dbReference>
<dbReference type="Proteomes" id="UP001182556">
    <property type="component" value="Unassembled WGS sequence"/>
</dbReference>
<dbReference type="PROSITE" id="PS00183">
    <property type="entry name" value="UBC_1"/>
    <property type="match status" value="1"/>
</dbReference>
<comment type="caution">
    <text evidence="9">The sequence shown here is derived from an EMBL/GenBank/DDBJ whole genome shotgun (WGS) entry which is preliminary data.</text>
</comment>